<evidence type="ECO:0000313" key="2">
    <source>
        <dbReference type="Proteomes" id="UP001148737"/>
    </source>
</evidence>
<proteinExistence type="predicted"/>
<sequence length="1421" mass="157533">MSPSLVSMDAMFGPQLPGHFDFTIMFEHSIFWLIPSVVVILSTPFFLKSAIRSQPQVRAGFHLVTKVVFSAALVGIRAGQIALWHKSEYSRLETTLAASAIAVLASICTMAIIVITHLYSIRPSDFLSLSLSVTMLLGIAMTRSYFLRDGLKTIAVLEACVTAAKVVLIALEEVSKRPLYLSQSLQSSGSTEDASGFWNRAFFMWLNPLLYFGWRKSFTNENLPEIGDEFISEKHFDSFGPHWARATKTSKFSLFFALVRALKWHLLKVFLPRICHVGATIAQPFLILRTLQIVSDGRANSNTSSGIIGAFILVLLISTITKTLFQHWEYRVVTFIRGILIIAIYDKMLHLTPEALESSTAITLMSADVDGTESIVALVYEVTSSILQLGLCIWILWRFVGPACFLVFLPALATFLGSLIVSRAIRKARGATSQQTQHRVSATSNILAQIKSVKSMGLSKSLSSYLQQKRENEINAAMKERYAVLWVFAFAAINWAITPAIIFAGAYFWTRAEHKMTVSEVFAIMAVLSVCSEPLITVFRSFSSWGQGMAAIERVYEFLIQDERKDGRTVSSSPLERTVADAEKLPNPSDSVAVELSDVCVTSATNGPILQSINMRVPWGDLVIMWGPIGCGKSTLLKTILGESEVSSGTVCVGSKTAAYCSQETWLRNCSFEEAIVGQLEFIESRYKAVVKACALDVDLQALPDGDQTQIGTAGCNLSGGQRQRLSLARGAYAQEDIMIVDDALSSVDPETAGIIFDRLFGPGGLVRSWNCTVIMTTNKLELLEFANQVFQLSKEGCLTRQEDNDINTFASQIRNNKDAPIENASESDEKEVEVPQIQEKEASEEPDDGSKAGDVSLYTYFLKPAGIWAVLCWLTFVMMAATAEWMPSIFLRIWYAKAPDDSHYFAGFVMVAVLCVVLNVFSGAFYFIFVFNKITRAAHQELLDATMGATPQFFSKTDSSSILNRFSQDITFITRRLSLLLNQVFFVGCTVIVEAVMIAAGVAYTTPIMIAMLIALYCIQFYYLRSSRQLRRIELESSARLFKQFTETSDGMLHVRSFGWDQGFRRELYGALDRSQKPRYLLYCIQRWLTIGMDLAELIASVSLVAIATKLPEKTSSPAVGLALLSVMSFSGSATIYVEYWTTLETALGAIRRVRQFVMDTPQEDKGTLNWAAEKASEWPTAGQIELKAVTATYETADGKEHKAINDVSVTIQAGEKVGIMGRTGSGKSTLISTLLRMVDYTGNISIDGIDIRTIPQDLLRSRITSISQDGLRLKESLRFNMFPFDGTQPTDNDIISVLESVDLWTHAERNGGLDADYTKMGFSTGQKQLMFLARGILHQSQTKNKIVLIDEVTSSMTIDAEAGLQRLIDASFQGCTILLVSHRVESFDSVNRVLRFRMGKLDAELAGKTIEKTELEHQD</sequence>
<organism evidence="1 2">
    <name type="scientific">Lecanicillium saksenae</name>
    <dbReference type="NCBI Taxonomy" id="468837"/>
    <lineage>
        <taxon>Eukaryota</taxon>
        <taxon>Fungi</taxon>
        <taxon>Dikarya</taxon>
        <taxon>Ascomycota</taxon>
        <taxon>Pezizomycotina</taxon>
        <taxon>Sordariomycetes</taxon>
        <taxon>Hypocreomycetidae</taxon>
        <taxon>Hypocreales</taxon>
        <taxon>Cordycipitaceae</taxon>
        <taxon>Lecanicillium</taxon>
    </lineage>
</organism>
<accession>A0ACC1R2Y9</accession>
<reference evidence="1" key="1">
    <citation type="submission" date="2022-07" db="EMBL/GenBank/DDBJ databases">
        <title>Genome Sequence of Lecanicillium saksenae.</title>
        <authorList>
            <person name="Buettner E."/>
        </authorList>
    </citation>
    <scope>NUCLEOTIDE SEQUENCE</scope>
    <source>
        <strain evidence="1">VT-O1</strain>
    </source>
</reference>
<gene>
    <name evidence="1" type="ORF">NLG97_g3135</name>
</gene>
<dbReference type="Proteomes" id="UP001148737">
    <property type="component" value="Unassembled WGS sequence"/>
</dbReference>
<dbReference type="EMBL" id="JANAKD010000247">
    <property type="protein sequence ID" value="KAJ3495797.1"/>
    <property type="molecule type" value="Genomic_DNA"/>
</dbReference>
<protein>
    <submittedName>
        <fullName evidence="1">Uncharacterized protein</fullName>
    </submittedName>
</protein>
<comment type="caution">
    <text evidence="1">The sequence shown here is derived from an EMBL/GenBank/DDBJ whole genome shotgun (WGS) entry which is preliminary data.</text>
</comment>
<keyword evidence="2" id="KW-1185">Reference proteome</keyword>
<evidence type="ECO:0000313" key="1">
    <source>
        <dbReference type="EMBL" id="KAJ3495797.1"/>
    </source>
</evidence>
<name>A0ACC1R2Y9_9HYPO</name>